<dbReference type="AlphaFoldDB" id="A0A645F2P7"/>
<reference evidence="1" key="1">
    <citation type="submission" date="2019-08" db="EMBL/GenBank/DDBJ databases">
        <authorList>
            <person name="Kucharzyk K."/>
            <person name="Murdoch R.W."/>
            <person name="Higgins S."/>
            <person name="Loffler F."/>
        </authorList>
    </citation>
    <scope>NUCLEOTIDE SEQUENCE</scope>
</reference>
<organism evidence="1">
    <name type="scientific">bioreactor metagenome</name>
    <dbReference type="NCBI Taxonomy" id="1076179"/>
    <lineage>
        <taxon>unclassified sequences</taxon>
        <taxon>metagenomes</taxon>
        <taxon>ecological metagenomes</taxon>
    </lineage>
</organism>
<dbReference type="EMBL" id="VSSQ01053688">
    <property type="protein sequence ID" value="MPN07689.1"/>
    <property type="molecule type" value="Genomic_DNA"/>
</dbReference>
<accession>A0A645F2P7</accession>
<sequence>MLMSKTSFVYNFYKTNKFSTKLQIDSTQTGIDTTIYKNKYDKYDRLVESTFTLKLFGSNKSVNQYDSNGFIERITSFENGQIVQEKLYDKYYNIVQINKYENAVLSSIFYYSGYSFDTYGNWIERTAKIENKIGQDKSKKELYKEFRRINYYN</sequence>
<gene>
    <name evidence="1" type="ORF">SDC9_154960</name>
</gene>
<comment type="caution">
    <text evidence="1">The sequence shown here is derived from an EMBL/GenBank/DDBJ whole genome shotgun (WGS) entry which is preliminary data.</text>
</comment>
<evidence type="ECO:0000313" key="1">
    <source>
        <dbReference type="EMBL" id="MPN07689.1"/>
    </source>
</evidence>
<protein>
    <submittedName>
        <fullName evidence="1">Uncharacterized protein</fullName>
    </submittedName>
</protein>
<proteinExistence type="predicted"/>
<name>A0A645F2P7_9ZZZZ</name>